<dbReference type="InterPro" id="IPR014903">
    <property type="entry name" value="DUF1796"/>
</dbReference>
<dbReference type="AlphaFoldDB" id="A0A160ILV4"/>
<evidence type="ECO:0000313" key="1">
    <source>
        <dbReference type="EMBL" id="ANC76382.1"/>
    </source>
</evidence>
<sequence length="228" mass="26762">MKLQDIKKSYSAVISLGSECGPGIHLRRHSLRKTAFPFDWVCSHSLAGMNELIKTKFKKYMKYRNMQKIHSYKPGFVLDDQGVTTGSHSHFIKDLKYNVISVHDFPIVPGQHWMLNYLSFKRTIKQRVQRMYEWFRKSSSLLFIRWSVIDIDEDQLKTETFELEKVLSTCVSGEFNVLMIYPTNKVEQITEVDWGMKHVCVIYVPIQLDPITDNEIWDYLLDGISIED</sequence>
<reference evidence="1 2" key="1">
    <citation type="submission" date="2016-04" db="EMBL/GenBank/DDBJ databases">
        <title>Complete genome sequence of Fictibacillus phosphorivorans G25-29, a strain toxic to nematodes.</title>
        <authorList>
            <person name="Zheng Z."/>
        </authorList>
    </citation>
    <scope>NUCLEOTIDE SEQUENCE [LARGE SCALE GENOMIC DNA]</scope>
    <source>
        <strain evidence="1 2">G25-29</strain>
    </source>
</reference>
<dbReference type="Pfam" id="PF08795">
    <property type="entry name" value="DUF1796"/>
    <property type="match status" value="1"/>
</dbReference>
<organism evidence="1 2">
    <name type="scientific">Fictibacillus phosphorivorans</name>
    <dbReference type="NCBI Taxonomy" id="1221500"/>
    <lineage>
        <taxon>Bacteria</taxon>
        <taxon>Bacillati</taxon>
        <taxon>Bacillota</taxon>
        <taxon>Bacilli</taxon>
        <taxon>Bacillales</taxon>
        <taxon>Fictibacillaceae</taxon>
        <taxon>Fictibacillus</taxon>
    </lineage>
</organism>
<name>A0A160ILV4_9BACL</name>
<evidence type="ECO:0000313" key="2">
    <source>
        <dbReference type="Proteomes" id="UP000076623"/>
    </source>
</evidence>
<gene>
    <name evidence="1" type="ORF">ABE65_006015</name>
</gene>
<accession>A0A160ILV4</accession>
<dbReference type="Proteomes" id="UP000076623">
    <property type="component" value="Chromosome"/>
</dbReference>
<dbReference type="OrthoDB" id="5326008at2"/>
<protein>
    <submittedName>
        <fullName evidence="1">Uncharacterized protein</fullName>
    </submittedName>
</protein>
<keyword evidence="2" id="KW-1185">Reference proteome</keyword>
<proteinExistence type="predicted"/>
<dbReference type="EMBL" id="CP015378">
    <property type="protein sequence ID" value="ANC76382.1"/>
    <property type="molecule type" value="Genomic_DNA"/>
</dbReference>
<dbReference type="RefSeq" id="WP_066392402.1">
    <property type="nucleotide sequence ID" value="NZ_CP015378.1"/>
</dbReference>
<dbReference type="KEGG" id="fpn:ABE65_006015"/>